<keyword evidence="3" id="KW-1185">Reference proteome</keyword>
<dbReference type="AlphaFoldDB" id="A0A7W4ZL47"/>
<dbReference type="Proteomes" id="UP000572907">
    <property type="component" value="Unassembled WGS sequence"/>
</dbReference>
<sequence length="49" mass="5207">MRSIRFKKKMAACATSFAAVAAVMATAGPVHAAEYKVTDNCDVPWISCS</sequence>
<keyword evidence="1" id="KW-0732">Signal</keyword>
<reference evidence="2 3" key="1">
    <citation type="submission" date="2020-08" db="EMBL/GenBank/DDBJ databases">
        <title>Genomic Encyclopedia of Type Strains, Phase III (KMG-III): the genomes of soil and plant-associated and newly described type strains.</title>
        <authorList>
            <person name="Whitman W."/>
        </authorList>
    </citation>
    <scope>NUCLEOTIDE SEQUENCE [LARGE SCALE GENOMIC DNA]</scope>
    <source>
        <strain evidence="2 3">CECT 3237</strain>
    </source>
</reference>
<evidence type="ECO:0000256" key="1">
    <source>
        <dbReference type="SAM" id="SignalP"/>
    </source>
</evidence>
<evidence type="ECO:0000313" key="2">
    <source>
        <dbReference type="EMBL" id="MBB3074391.1"/>
    </source>
</evidence>
<organism evidence="2 3">
    <name type="scientific">Streptomyces violarus</name>
    <dbReference type="NCBI Taxonomy" id="67380"/>
    <lineage>
        <taxon>Bacteria</taxon>
        <taxon>Bacillati</taxon>
        <taxon>Actinomycetota</taxon>
        <taxon>Actinomycetes</taxon>
        <taxon>Kitasatosporales</taxon>
        <taxon>Streptomycetaceae</taxon>
        <taxon>Streptomyces</taxon>
    </lineage>
</organism>
<proteinExistence type="predicted"/>
<protein>
    <submittedName>
        <fullName evidence="2">Uncharacterized protein</fullName>
    </submittedName>
</protein>
<dbReference type="EMBL" id="JACHXE010000001">
    <property type="protein sequence ID" value="MBB3074391.1"/>
    <property type="molecule type" value="Genomic_DNA"/>
</dbReference>
<accession>A0A7W4ZL47</accession>
<evidence type="ECO:0000313" key="3">
    <source>
        <dbReference type="Proteomes" id="UP000572907"/>
    </source>
</evidence>
<gene>
    <name evidence="2" type="ORF">FHS41_000860</name>
</gene>
<comment type="caution">
    <text evidence="2">The sequence shown here is derived from an EMBL/GenBank/DDBJ whole genome shotgun (WGS) entry which is preliminary data.</text>
</comment>
<name>A0A7W4ZL47_9ACTN</name>
<feature type="chain" id="PRO_5030933015" evidence="1">
    <location>
        <begin position="33"/>
        <end position="49"/>
    </location>
</feature>
<feature type="signal peptide" evidence="1">
    <location>
        <begin position="1"/>
        <end position="32"/>
    </location>
</feature>